<accession>A0AAW9E7C2</accession>
<keyword evidence="1" id="KW-0812">Transmembrane</keyword>
<name>A0AAW9E7C2_KLEAE</name>
<dbReference type="GeneID" id="93313634"/>
<gene>
    <name evidence="2" type="ORF">SJ059_15145</name>
</gene>
<sequence>MVEYYFGHDGLHNISPFDRPATWGGPGPVDFNFHDLAKQLDCSRNFNRVGIIYSNGVSQWLVRPSRRIANSVQSIASHVIVTKVCDISQESSTKAIVKTLQAPSLATEITSTALSCGAAAITLALTLTGTAILPLTAGASVLVAGVIAASGVATVGQCFIGAGRLWTISRGREERLAWLDSQDWYLTTTTILDIISLAGAGAGLAKSIEVWKTMKKISSAEALSWLRGLSRVERKRLTYEIIRNENPGISNSGIKAAIEMGHYPKRFPSEVLQRTLQRELMQVIVNSSAFAGSGISGTVRNPHNLKKTGQYVIGIIQSFSLT</sequence>
<feature type="transmembrane region" description="Helical" evidence="1">
    <location>
        <begin position="113"/>
        <end position="135"/>
    </location>
</feature>
<dbReference type="Proteomes" id="UP001279012">
    <property type="component" value="Unassembled WGS sequence"/>
</dbReference>
<dbReference type="AlphaFoldDB" id="A0AAW9E7C2"/>
<evidence type="ECO:0008006" key="4">
    <source>
        <dbReference type="Google" id="ProtNLM"/>
    </source>
</evidence>
<evidence type="ECO:0000313" key="2">
    <source>
        <dbReference type="EMBL" id="MDX7015793.1"/>
    </source>
</evidence>
<comment type="caution">
    <text evidence="2">The sequence shown here is derived from an EMBL/GenBank/DDBJ whole genome shotgun (WGS) entry which is preliminary data.</text>
</comment>
<keyword evidence="1" id="KW-1133">Transmembrane helix</keyword>
<reference evidence="2" key="1">
    <citation type="submission" date="2023-11" db="EMBL/GenBank/DDBJ databases">
        <title>Detection of rare carbapenemases in Enterobacterales - comparison of two colorimetric and two CIM-based carbapenemase assays.</title>
        <authorList>
            <person name="Schaffarczyk L."/>
            <person name="Noster J."/>
            <person name="Stelzer Y."/>
            <person name="Sattler J."/>
            <person name="Gatermann S."/>
            <person name="Hamprecht A."/>
        </authorList>
    </citation>
    <scope>NUCLEOTIDE SEQUENCE</scope>
    <source>
        <strain evidence="2">CIM-Cont-037</strain>
    </source>
</reference>
<dbReference type="RefSeq" id="WP_071609852.1">
    <property type="nucleotide sequence ID" value="NZ_AP022108.1"/>
</dbReference>
<evidence type="ECO:0000313" key="3">
    <source>
        <dbReference type="Proteomes" id="UP001279012"/>
    </source>
</evidence>
<feature type="transmembrane region" description="Helical" evidence="1">
    <location>
        <begin position="141"/>
        <end position="166"/>
    </location>
</feature>
<protein>
    <recommendedName>
        <fullName evidence="4">NAD synthetase</fullName>
    </recommendedName>
</protein>
<organism evidence="2 3">
    <name type="scientific">Klebsiella aerogenes</name>
    <name type="common">Enterobacter aerogenes</name>
    <dbReference type="NCBI Taxonomy" id="548"/>
    <lineage>
        <taxon>Bacteria</taxon>
        <taxon>Pseudomonadati</taxon>
        <taxon>Pseudomonadota</taxon>
        <taxon>Gammaproteobacteria</taxon>
        <taxon>Enterobacterales</taxon>
        <taxon>Enterobacteriaceae</taxon>
        <taxon>Klebsiella/Raoultella group</taxon>
        <taxon>Klebsiella</taxon>
    </lineage>
</organism>
<keyword evidence="1" id="KW-0472">Membrane</keyword>
<dbReference type="EMBL" id="JAWZZT010000012">
    <property type="protein sequence ID" value="MDX7015793.1"/>
    <property type="molecule type" value="Genomic_DNA"/>
</dbReference>
<proteinExistence type="predicted"/>
<evidence type="ECO:0000256" key="1">
    <source>
        <dbReference type="SAM" id="Phobius"/>
    </source>
</evidence>